<keyword evidence="5 6" id="KW-0472">Membrane</keyword>
<organism evidence="8 9">
    <name type="scientific">Ilumatobacter fluminis</name>
    <dbReference type="NCBI Taxonomy" id="467091"/>
    <lineage>
        <taxon>Bacteria</taxon>
        <taxon>Bacillati</taxon>
        <taxon>Actinomycetota</taxon>
        <taxon>Acidimicrobiia</taxon>
        <taxon>Acidimicrobiales</taxon>
        <taxon>Ilumatobacteraceae</taxon>
        <taxon>Ilumatobacter</taxon>
    </lineage>
</organism>
<comment type="subcellular location">
    <subcellularLocation>
        <location evidence="1">Cell membrane</location>
        <topology evidence="1">Multi-pass membrane protein</topology>
    </subcellularLocation>
</comment>
<dbReference type="Gene3D" id="1.20.1250.20">
    <property type="entry name" value="MFS general substrate transporter like domains"/>
    <property type="match status" value="2"/>
</dbReference>
<name>A0A4R7HXD7_9ACTN</name>
<protein>
    <submittedName>
        <fullName evidence="8">Putative MFS family arabinose efflux permease</fullName>
    </submittedName>
</protein>
<evidence type="ECO:0000256" key="3">
    <source>
        <dbReference type="ARBA" id="ARBA00022692"/>
    </source>
</evidence>
<feature type="transmembrane region" description="Helical" evidence="6">
    <location>
        <begin position="142"/>
        <end position="165"/>
    </location>
</feature>
<evidence type="ECO:0000256" key="2">
    <source>
        <dbReference type="ARBA" id="ARBA00022475"/>
    </source>
</evidence>
<evidence type="ECO:0000313" key="9">
    <source>
        <dbReference type="Proteomes" id="UP000294558"/>
    </source>
</evidence>
<dbReference type="InterPro" id="IPR036259">
    <property type="entry name" value="MFS_trans_sf"/>
</dbReference>
<dbReference type="Proteomes" id="UP000294558">
    <property type="component" value="Unassembled WGS sequence"/>
</dbReference>
<comment type="caution">
    <text evidence="8">The sequence shown here is derived from an EMBL/GenBank/DDBJ whole genome shotgun (WGS) entry which is preliminary data.</text>
</comment>
<evidence type="ECO:0000256" key="4">
    <source>
        <dbReference type="ARBA" id="ARBA00022989"/>
    </source>
</evidence>
<dbReference type="PANTHER" id="PTHR43124:SF3">
    <property type="entry name" value="CHLORAMPHENICOL EFFLUX PUMP RV0191"/>
    <property type="match status" value="1"/>
</dbReference>
<keyword evidence="3 6" id="KW-0812">Transmembrane</keyword>
<dbReference type="Pfam" id="PF07690">
    <property type="entry name" value="MFS_1"/>
    <property type="match status" value="1"/>
</dbReference>
<dbReference type="InterPro" id="IPR020846">
    <property type="entry name" value="MFS_dom"/>
</dbReference>
<evidence type="ECO:0000259" key="7">
    <source>
        <dbReference type="PROSITE" id="PS50850"/>
    </source>
</evidence>
<dbReference type="RefSeq" id="WP_133867387.1">
    <property type="nucleotide sequence ID" value="NZ_SOAU01000001.1"/>
</dbReference>
<feature type="transmembrane region" description="Helical" evidence="6">
    <location>
        <begin position="360"/>
        <end position="380"/>
    </location>
</feature>
<feature type="transmembrane region" description="Helical" evidence="6">
    <location>
        <begin position="56"/>
        <end position="74"/>
    </location>
</feature>
<proteinExistence type="predicted"/>
<feature type="transmembrane region" description="Helical" evidence="6">
    <location>
        <begin position="204"/>
        <end position="228"/>
    </location>
</feature>
<feature type="transmembrane region" description="Helical" evidence="6">
    <location>
        <begin position="279"/>
        <end position="296"/>
    </location>
</feature>
<accession>A0A4R7HXD7</accession>
<dbReference type="InterPro" id="IPR011701">
    <property type="entry name" value="MFS"/>
</dbReference>
<dbReference type="OrthoDB" id="9786584at2"/>
<dbReference type="GO" id="GO:0005886">
    <property type="term" value="C:plasma membrane"/>
    <property type="evidence" value="ECO:0007669"/>
    <property type="project" value="UniProtKB-SubCell"/>
</dbReference>
<dbReference type="AlphaFoldDB" id="A0A4R7HXD7"/>
<evidence type="ECO:0000256" key="6">
    <source>
        <dbReference type="SAM" id="Phobius"/>
    </source>
</evidence>
<dbReference type="PANTHER" id="PTHR43124">
    <property type="entry name" value="PURINE EFFLUX PUMP PBUE"/>
    <property type="match status" value="1"/>
</dbReference>
<reference evidence="8 9" key="1">
    <citation type="submission" date="2019-03" db="EMBL/GenBank/DDBJ databases">
        <title>Sequencing the genomes of 1000 actinobacteria strains.</title>
        <authorList>
            <person name="Klenk H.-P."/>
        </authorList>
    </citation>
    <scope>NUCLEOTIDE SEQUENCE [LARGE SCALE GENOMIC DNA]</scope>
    <source>
        <strain evidence="8 9">DSM 18936</strain>
    </source>
</reference>
<keyword evidence="2" id="KW-1003">Cell membrane</keyword>
<evidence type="ECO:0000256" key="1">
    <source>
        <dbReference type="ARBA" id="ARBA00004651"/>
    </source>
</evidence>
<feature type="transmembrane region" description="Helical" evidence="6">
    <location>
        <begin position="171"/>
        <end position="192"/>
    </location>
</feature>
<feature type="transmembrane region" description="Helical" evidence="6">
    <location>
        <begin position="110"/>
        <end position="130"/>
    </location>
</feature>
<dbReference type="PROSITE" id="PS50850">
    <property type="entry name" value="MFS"/>
    <property type="match status" value="1"/>
</dbReference>
<gene>
    <name evidence="8" type="ORF">BDK89_0435</name>
</gene>
<dbReference type="SUPFAM" id="SSF103473">
    <property type="entry name" value="MFS general substrate transporter"/>
    <property type="match status" value="1"/>
</dbReference>
<keyword evidence="4 6" id="KW-1133">Transmembrane helix</keyword>
<feature type="transmembrane region" description="Helical" evidence="6">
    <location>
        <begin position="21"/>
        <end position="44"/>
    </location>
</feature>
<feature type="transmembrane region" description="Helical" evidence="6">
    <location>
        <begin position="302"/>
        <end position="324"/>
    </location>
</feature>
<evidence type="ECO:0000313" key="8">
    <source>
        <dbReference type="EMBL" id="TDT14876.1"/>
    </source>
</evidence>
<keyword evidence="9" id="KW-1185">Reference proteome</keyword>
<feature type="transmembrane region" description="Helical" evidence="6">
    <location>
        <begin position="336"/>
        <end position="354"/>
    </location>
</feature>
<dbReference type="InterPro" id="IPR050189">
    <property type="entry name" value="MFS_Efflux_Transporters"/>
</dbReference>
<sequence>MTAHPTSTQNDPDQRTRWWPFWAVCIGYLATTTSESLLAPIYPLVAPDLGLEVADAGPSFALLAFSIAVANLVGGVSLRRFRSNQVLAGALAFAAAGSAVAGMASSNAAFLTGQVLIGTGAGLLYPAAIMSIGHFAGPGRRGFAMGVFGVFFSGGLTLAAALAALGSAFDWRLSFVVGVLLATVALGGVATLRDCPKSDTAGTMFAGLRSVLGVPSLVGIVGGVSQYATVSFLPLFAVEIWGWSDASAAVVLAVGRVLSVPSKLVAGALADRSGPERSAAWTAAALVAAGLAWTLVPLEPVSVTGAVVFAAGVSALFPLANLLALERVGRSGGALGAFRSLQLAAGAGAGLALGASAHAFGLHATVALATVVPALIVVGLPRRR</sequence>
<feature type="transmembrane region" description="Helical" evidence="6">
    <location>
        <begin position="86"/>
        <end position="104"/>
    </location>
</feature>
<dbReference type="GO" id="GO:0022857">
    <property type="term" value="F:transmembrane transporter activity"/>
    <property type="evidence" value="ECO:0007669"/>
    <property type="project" value="InterPro"/>
</dbReference>
<feature type="transmembrane region" description="Helical" evidence="6">
    <location>
        <begin position="240"/>
        <end position="258"/>
    </location>
</feature>
<feature type="domain" description="Major facilitator superfamily (MFS) profile" evidence="7">
    <location>
        <begin position="20"/>
        <end position="384"/>
    </location>
</feature>
<evidence type="ECO:0000256" key="5">
    <source>
        <dbReference type="ARBA" id="ARBA00023136"/>
    </source>
</evidence>
<dbReference type="EMBL" id="SOAU01000001">
    <property type="protein sequence ID" value="TDT14876.1"/>
    <property type="molecule type" value="Genomic_DNA"/>
</dbReference>